<dbReference type="OrthoDB" id="7875801at2"/>
<feature type="transmembrane region" description="Helical" evidence="1">
    <location>
        <begin position="34"/>
        <end position="50"/>
    </location>
</feature>
<dbReference type="AlphaFoldDB" id="A0A1N7ML37"/>
<keyword evidence="3" id="KW-1185">Reference proteome</keyword>
<dbReference type="Proteomes" id="UP000186098">
    <property type="component" value="Unassembled WGS sequence"/>
</dbReference>
<name>A0A1N7ML37_9RHOB</name>
<evidence type="ECO:0008006" key="4">
    <source>
        <dbReference type="Google" id="ProtNLM"/>
    </source>
</evidence>
<organism evidence="2 3">
    <name type="scientific">Phaeovulum vinaykumarii</name>
    <dbReference type="NCBI Taxonomy" id="407234"/>
    <lineage>
        <taxon>Bacteria</taxon>
        <taxon>Pseudomonadati</taxon>
        <taxon>Pseudomonadota</taxon>
        <taxon>Alphaproteobacteria</taxon>
        <taxon>Rhodobacterales</taxon>
        <taxon>Paracoccaceae</taxon>
        <taxon>Phaeovulum</taxon>
    </lineage>
</organism>
<evidence type="ECO:0000313" key="3">
    <source>
        <dbReference type="Proteomes" id="UP000186098"/>
    </source>
</evidence>
<evidence type="ECO:0000256" key="1">
    <source>
        <dbReference type="SAM" id="Phobius"/>
    </source>
</evidence>
<gene>
    <name evidence="2" type="ORF">SAMN05421795_10833</name>
</gene>
<sequence>MESDVFLVLGLVIAAFSIPAMLSSLSGGHSPRGAAVSIVSGGCLILMAMVSKPGGYAPDDVPDVFARVVQRAVAEI</sequence>
<reference evidence="3" key="1">
    <citation type="submission" date="2017-01" db="EMBL/GenBank/DDBJ databases">
        <authorList>
            <person name="Varghese N."/>
            <person name="Submissions S."/>
        </authorList>
    </citation>
    <scope>NUCLEOTIDE SEQUENCE [LARGE SCALE GENOMIC DNA]</scope>
    <source>
        <strain evidence="3">DSM 18714</strain>
    </source>
</reference>
<dbReference type="EMBL" id="FTOM01000008">
    <property type="protein sequence ID" value="SIS86732.1"/>
    <property type="molecule type" value="Genomic_DNA"/>
</dbReference>
<keyword evidence="1" id="KW-1133">Transmembrane helix</keyword>
<dbReference type="RefSeq" id="WP_076367042.1">
    <property type="nucleotide sequence ID" value="NZ_FTOM01000008.1"/>
</dbReference>
<evidence type="ECO:0000313" key="2">
    <source>
        <dbReference type="EMBL" id="SIS86732.1"/>
    </source>
</evidence>
<keyword evidence="1" id="KW-0812">Transmembrane</keyword>
<dbReference type="STRING" id="407234.SAMN05421795_10833"/>
<protein>
    <recommendedName>
        <fullName evidence="4">50S ribosomal protein L35</fullName>
    </recommendedName>
</protein>
<keyword evidence="1" id="KW-0472">Membrane</keyword>
<accession>A0A1N7ML37</accession>
<proteinExistence type="predicted"/>